<evidence type="ECO:0000313" key="5">
    <source>
        <dbReference type="Proteomes" id="UP001152797"/>
    </source>
</evidence>
<keyword evidence="5" id="KW-1185">Reference proteome</keyword>
<evidence type="ECO:0000259" key="1">
    <source>
        <dbReference type="PROSITE" id="PS50127"/>
    </source>
</evidence>
<dbReference type="OrthoDB" id="9978460at2759"/>
<gene>
    <name evidence="2" type="ORF">C1SCF055_LOCUS2401</name>
</gene>
<dbReference type="Gene3D" id="3.10.110.10">
    <property type="entry name" value="Ubiquitin Conjugating Enzyme"/>
    <property type="match status" value="1"/>
</dbReference>
<sequence length="299" mass="34098">MAAAPEILRRVWKEVRTAISEPDLGIYVPAVCLNEDAIWPVRVHAVIVSPQSHSVPMLISVTYRDTYPYRPMDLKFISRVPHPLIRDDGSIDLDILKHDEKSEWSPALTLRSVLTSLVSVLNDPTHPDHLREGCVANADWELGSIKTEPRNIPELFATLMLAAMPIDDWQSWRFLRGLRSLLCTYPMAYTSKRTQWYHFLGSIAQLCTSLRGWRPATGSVPPSAASSAKERWIQEAQALLKRHYRLDPLRILHRCRLREDGSGLGDLRKINRVWTVIQAFITDMPVSELMQEASLEKTN</sequence>
<dbReference type="InterPro" id="IPR000608">
    <property type="entry name" value="UBC"/>
</dbReference>
<protein>
    <submittedName>
        <fullName evidence="4">UBC core domain-containing protein</fullName>
    </submittedName>
</protein>
<dbReference type="Proteomes" id="UP001152797">
    <property type="component" value="Unassembled WGS sequence"/>
</dbReference>
<dbReference type="SUPFAM" id="SSF54495">
    <property type="entry name" value="UBC-like"/>
    <property type="match status" value="1"/>
</dbReference>
<organism evidence="2">
    <name type="scientific">Cladocopium goreaui</name>
    <dbReference type="NCBI Taxonomy" id="2562237"/>
    <lineage>
        <taxon>Eukaryota</taxon>
        <taxon>Sar</taxon>
        <taxon>Alveolata</taxon>
        <taxon>Dinophyceae</taxon>
        <taxon>Suessiales</taxon>
        <taxon>Symbiodiniaceae</taxon>
        <taxon>Cladocopium</taxon>
    </lineage>
</organism>
<dbReference type="InterPro" id="IPR016135">
    <property type="entry name" value="UBQ-conjugating_enzyme/RWD"/>
</dbReference>
<proteinExistence type="predicted"/>
<evidence type="ECO:0000313" key="3">
    <source>
        <dbReference type="EMBL" id="CAL1127333.1"/>
    </source>
</evidence>
<dbReference type="Pfam" id="PF00179">
    <property type="entry name" value="UQ_con"/>
    <property type="match status" value="1"/>
</dbReference>
<dbReference type="EMBL" id="CAMXCT030000111">
    <property type="protein sequence ID" value="CAL4761270.1"/>
    <property type="molecule type" value="Genomic_DNA"/>
</dbReference>
<accession>A0A9P1BK79</accession>
<dbReference type="PANTHER" id="PTHR24068">
    <property type="entry name" value="UBIQUITIN-CONJUGATING ENZYME E2"/>
    <property type="match status" value="1"/>
</dbReference>
<name>A0A9P1BK79_9DINO</name>
<evidence type="ECO:0000313" key="4">
    <source>
        <dbReference type="EMBL" id="CAL4761270.1"/>
    </source>
</evidence>
<dbReference type="EMBL" id="CAMXCT020000111">
    <property type="protein sequence ID" value="CAL1127333.1"/>
    <property type="molecule type" value="Genomic_DNA"/>
</dbReference>
<reference evidence="2" key="1">
    <citation type="submission" date="2022-10" db="EMBL/GenBank/DDBJ databases">
        <authorList>
            <person name="Chen Y."/>
            <person name="Dougan E. K."/>
            <person name="Chan C."/>
            <person name="Rhodes N."/>
            <person name="Thang M."/>
        </authorList>
    </citation>
    <scope>NUCLEOTIDE SEQUENCE</scope>
</reference>
<comment type="caution">
    <text evidence="2">The sequence shown here is derived from an EMBL/GenBank/DDBJ whole genome shotgun (WGS) entry which is preliminary data.</text>
</comment>
<dbReference type="PROSITE" id="PS50127">
    <property type="entry name" value="UBC_2"/>
    <property type="match status" value="1"/>
</dbReference>
<dbReference type="CDD" id="cd00195">
    <property type="entry name" value="UBCc_UEV"/>
    <property type="match status" value="1"/>
</dbReference>
<feature type="domain" description="UBC core" evidence="1">
    <location>
        <begin position="6"/>
        <end position="162"/>
    </location>
</feature>
<evidence type="ECO:0000313" key="2">
    <source>
        <dbReference type="EMBL" id="CAI3973958.1"/>
    </source>
</evidence>
<reference evidence="3" key="2">
    <citation type="submission" date="2024-04" db="EMBL/GenBank/DDBJ databases">
        <authorList>
            <person name="Chen Y."/>
            <person name="Shah S."/>
            <person name="Dougan E. K."/>
            <person name="Thang M."/>
            <person name="Chan C."/>
        </authorList>
    </citation>
    <scope>NUCLEOTIDE SEQUENCE [LARGE SCALE GENOMIC DNA]</scope>
</reference>
<dbReference type="AlphaFoldDB" id="A0A9P1BK79"/>
<dbReference type="EMBL" id="CAMXCT010000111">
    <property type="protein sequence ID" value="CAI3973958.1"/>
    <property type="molecule type" value="Genomic_DNA"/>
</dbReference>
<dbReference type="SMART" id="SM00212">
    <property type="entry name" value="UBCc"/>
    <property type="match status" value="1"/>
</dbReference>